<organism evidence="3 4">
    <name type="scientific">Clupea harengus</name>
    <name type="common">Atlantic herring</name>
    <dbReference type="NCBI Taxonomy" id="7950"/>
    <lineage>
        <taxon>Eukaryota</taxon>
        <taxon>Metazoa</taxon>
        <taxon>Chordata</taxon>
        <taxon>Craniata</taxon>
        <taxon>Vertebrata</taxon>
        <taxon>Euteleostomi</taxon>
        <taxon>Actinopterygii</taxon>
        <taxon>Neopterygii</taxon>
        <taxon>Teleostei</taxon>
        <taxon>Clupei</taxon>
        <taxon>Clupeiformes</taxon>
        <taxon>Clupeoidei</taxon>
        <taxon>Clupeidae</taxon>
        <taxon>Clupea</taxon>
    </lineage>
</organism>
<proteinExistence type="predicted"/>
<evidence type="ECO:0000256" key="1">
    <source>
        <dbReference type="SAM" id="SignalP"/>
    </source>
</evidence>
<evidence type="ECO:0000259" key="2">
    <source>
        <dbReference type="Pfam" id="PF01248"/>
    </source>
</evidence>
<feature type="domain" description="Ribosomal protein eL8/eL30/eS12/Gadd45" evidence="2">
    <location>
        <begin position="97"/>
        <end position="180"/>
    </location>
</feature>
<evidence type="ECO:0000313" key="3">
    <source>
        <dbReference type="Proteomes" id="UP000515152"/>
    </source>
</evidence>
<feature type="signal peptide" evidence="1">
    <location>
        <begin position="1"/>
        <end position="17"/>
    </location>
</feature>
<dbReference type="PANTHER" id="PTHR10411:SF9">
    <property type="entry name" value="GROWTH ARREST AND DNA DAMAGE 45 GAMMA LIKE-RELATED"/>
    <property type="match status" value="1"/>
</dbReference>
<accession>A0A6P8GDQ8</accession>
<dbReference type="RefSeq" id="XP_031433632.2">
    <property type="nucleotide sequence ID" value="XM_031577772.2"/>
</dbReference>
<sequence length="202" mass="22831">MPFFIFWLNCASVLIYSSTILLEVLSVCRHAPEKGGLYYLRTANHKEQCKRVPVADYKYCPRSTKESNSFRHSSNTTTPHFSLASELLNFKMNTGKTLKEALQNAQADGRVTVGVYECAKIMTEDPDSVSFCVLATDAFECDIALQIHFTLIQAYCFDNDISIVRVNDMQRISKIVGDKSQHLEDAHCVLITVCYRSTQPLN</sequence>
<dbReference type="Proteomes" id="UP000515152">
    <property type="component" value="Chromosome 12"/>
</dbReference>
<dbReference type="InterPro" id="IPR004038">
    <property type="entry name" value="Ribosomal_eL8/eL30/eS12/Gad45"/>
</dbReference>
<reference evidence="4" key="1">
    <citation type="submission" date="2025-08" db="UniProtKB">
        <authorList>
            <consortium name="RefSeq"/>
        </authorList>
    </citation>
    <scope>IDENTIFICATION</scope>
</reference>
<dbReference type="PANTHER" id="PTHR10411">
    <property type="entry name" value="GROWTH ARREST AND DNA DAMAGE-INDUCIBLE PROTEIN GADD45"/>
    <property type="match status" value="1"/>
</dbReference>
<dbReference type="GO" id="GO:0005737">
    <property type="term" value="C:cytoplasm"/>
    <property type="evidence" value="ECO:0007669"/>
    <property type="project" value="TreeGrafter"/>
</dbReference>
<dbReference type="GeneID" id="105888854"/>
<gene>
    <name evidence="4" type="primary">LOC105888854</name>
</gene>
<dbReference type="GO" id="GO:0051726">
    <property type="term" value="P:regulation of cell cycle"/>
    <property type="evidence" value="ECO:0007669"/>
    <property type="project" value="InterPro"/>
</dbReference>
<protein>
    <submittedName>
        <fullName evidence="4">Growth arrest and DNA damage-inducible protein GADD45 alpha-like</fullName>
    </submittedName>
</protein>
<keyword evidence="1" id="KW-0732">Signal</keyword>
<dbReference type="GO" id="GO:0005634">
    <property type="term" value="C:nucleus"/>
    <property type="evidence" value="ECO:0007669"/>
    <property type="project" value="InterPro"/>
</dbReference>
<keyword evidence="3" id="KW-1185">Reference proteome</keyword>
<evidence type="ECO:0000313" key="4">
    <source>
        <dbReference type="RefSeq" id="XP_031433632.2"/>
    </source>
</evidence>
<feature type="chain" id="PRO_5035315429" evidence="1">
    <location>
        <begin position="18"/>
        <end position="202"/>
    </location>
</feature>
<dbReference type="KEGG" id="char:105888854"/>
<dbReference type="InterPro" id="IPR024824">
    <property type="entry name" value="GADD45"/>
</dbReference>
<dbReference type="AlphaFoldDB" id="A0A6P8GDQ8"/>
<dbReference type="OrthoDB" id="5976967at2759"/>
<dbReference type="Pfam" id="PF01248">
    <property type="entry name" value="Ribosomal_L7Ae"/>
    <property type="match status" value="1"/>
</dbReference>
<name>A0A6P8GDQ8_CLUHA</name>